<accession>A0ABM9X242</accession>
<dbReference type="Proteomes" id="UP000003257">
    <property type="component" value="Unassembled WGS sequence"/>
</dbReference>
<dbReference type="EMBL" id="ABID01000014">
    <property type="protein sequence ID" value="EDQ03513.1"/>
    <property type="molecule type" value="Genomic_DNA"/>
</dbReference>
<feature type="transmembrane region" description="Helical" evidence="1">
    <location>
        <begin position="275"/>
        <end position="294"/>
    </location>
</feature>
<evidence type="ECO:0000313" key="2">
    <source>
        <dbReference type="EMBL" id="EDQ03513.1"/>
    </source>
</evidence>
<protein>
    <recommendedName>
        <fullName evidence="4">Glycosyltransferase RgtA/B/C/D-like domain-containing protein</fullName>
    </recommendedName>
</protein>
<feature type="transmembrane region" description="Helical" evidence="1">
    <location>
        <begin position="301"/>
        <end position="320"/>
    </location>
</feature>
<feature type="transmembrane region" description="Helical" evidence="1">
    <location>
        <begin position="170"/>
        <end position="193"/>
    </location>
</feature>
<feature type="transmembrane region" description="Helical" evidence="1">
    <location>
        <begin position="90"/>
        <end position="114"/>
    </location>
</feature>
<keyword evidence="1" id="KW-0812">Transmembrane</keyword>
<evidence type="ECO:0008006" key="4">
    <source>
        <dbReference type="Google" id="ProtNLM"/>
    </source>
</evidence>
<evidence type="ECO:0000256" key="1">
    <source>
        <dbReference type="SAM" id="Phobius"/>
    </source>
</evidence>
<reference evidence="2 3" key="1">
    <citation type="submission" date="2007-11" db="EMBL/GenBank/DDBJ databases">
        <authorList>
            <person name="Wagner-Dobler I."/>
            <person name="Ferriera S."/>
            <person name="Johnson J."/>
            <person name="Kravitz S."/>
            <person name="Beeson K."/>
            <person name="Sutton G."/>
            <person name="Rogers Y.-H."/>
            <person name="Friedman R."/>
            <person name="Frazier M."/>
            <person name="Venter J.C."/>
        </authorList>
    </citation>
    <scope>NUCLEOTIDE SEQUENCE [LARGE SCALE GENOMIC DNA]</scope>
    <source>
        <strain evidence="2 3">HEL-45</strain>
    </source>
</reference>
<keyword evidence="3" id="KW-1185">Reference proteome</keyword>
<gene>
    <name evidence="2" type="ORF">OIHEL45_20031</name>
</gene>
<organism evidence="2 3">
    <name type="scientific">Sulfitobacter indolifex HEL-45</name>
    <dbReference type="NCBI Taxonomy" id="391624"/>
    <lineage>
        <taxon>Bacteria</taxon>
        <taxon>Pseudomonadati</taxon>
        <taxon>Pseudomonadota</taxon>
        <taxon>Alphaproteobacteria</taxon>
        <taxon>Rhodobacterales</taxon>
        <taxon>Roseobacteraceae</taxon>
        <taxon>Sulfitobacter</taxon>
    </lineage>
</organism>
<evidence type="ECO:0000313" key="3">
    <source>
        <dbReference type="Proteomes" id="UP000003257"/>
    </source>
</evidence>
<name>A0ABM9X242_9RHOB</name>
<sequence>MTLATDCTAYAAPPPDALPKSAVRHPLLRAFWVTLLAVCVVSLPNLTDPFIRHDDYPALFGEADLFWNKTLHEGRWLNYIWHLRGIETPAWLNFAVYQILWALLAAALAVAAMGREGHPWFIAALSLFILGSAPATLISLWFNTLIPGLAVVTLYAVLGCGLSQRSLRALLPIFVIISFWAYPTYSLILLAVCLMRTRERSLGDLMGLVTLFICSFAVAVLLTYAVNWHVHGVFGVPLADWRNAAPAGDLKGMITNLAVVKDTFELLLAVGSYNFLPAAYFHIGLLLIATCVLIKRAPGEALYLHAGLWVGMALMVLQALKLGVVVPARAFSFAWLYYAVIVVRATALLSESPTLAGRLMRNLTLLVALSYLLQTFLHYTQHRPWQAETSMVGATLREIDPVIERPVLVYGDVLTLDSAKAAHLQSDLALSFRMQQLTGHRVVLCHSAPKACLEISDSRQAEGLPAALKMEVQANRGKILLKGPSM</sequence>
<feature type="transmembrane region" description="Helical" evidence="1">
    <location>
        <begin position="120"/>
        <end position="138"/>
    </location>
</feature>
<comment type="caution">
    <text evidence="2">The sequence shown here is derived from an EMBL/GenBank/DDBJ whole genome shotgun (WGS) entry which is preliminary data.</text>
</comment>
<proteinExistence type="predicted"/>
<keyword evidence="1" id="KW-0472">Membrane</keyword>
<feature type="transmembrane region" description="Helical" evidence="1">
    <location>
        <begin position="205"/>
        <end position="226"/>
    </location>
</feature>
<feature type="transmembrane region" description="Helical" evidence="1">
    <location>
        <begin position="332"/>
        <end position="350"/>
    </location>
</feature>
<keyword evidence="1" id="KW-1133">Transmembrane helix</keyword>
<feature type="transmembrane region" description="Helical" evidence="1">
    <location>
        <begin position="27"/>
        <end position="46"/>
    </location>
</feature>